<organism evidence="4 5">
    <name type="scientific">Nibribacter ruber</name>
    <dbReference type="NCBI Taxonomy" id="2698458"/>
    <lineage>
        <taxon>Bacteria</taxon>
        <taxon>Pseudomonadati</taxon>
        <taxon>Bacteroidota</taxon>
        <taxon>Cytophagia</taxon>
        <taxon>Cytophagales</taxon>
        <taxon>Hymenobacteraceae</taxon>
        <taxon>Nibribacter</taxon>
    </lineage>
</organism>
<dbReference type="Pfam" id="PF01522">
    <property type="entry name" value="Polysacc_deac_1"/>
    <property type="match status" value="1"/>
</dbReference>
<dbReference type="GO" id="GO:0046872">
    <property type="term" value="F:metal ion binding"/>
    <property type="evidence" value="ECO:0007669"/>
    <property type="project" value="UniProtKB-KW"/>
</dbReference>
<keyword evidence="1" id="KW-0479">Metal-binding</keyword>
<dbReference type="PANTHER" id="PTHR10587:SF133">
    <property type="entry name" value="CHITIN DEACETYLASE 1-RELATED"/>
    <property type="match status" value="1"/>
</dbReference>
<evidence type="ECO:0000256" key="2">
    <source>
        <dbReference type="ARBA" id="ARBA00022801"/>
    </source>
</evidence>
<keyword evidence="2" id="KW-0378">Hydrolase</keyword>
<evidence type="ECO:0000313" key="5">
    <source>
        <dbReference type="Proteomes" id="UP000464214"/>
    </source>
</evidence>
<dbReference type="GO" id="GO:0016020">
    <property type="term" value="C:membrane"/>
    <property type="evidence" value="ECO:0007669"/>
    <property type="project" value="TreeGrafter"/>
</dbReference>
<dbReference type="RefSeq" id="WP_160689246.1">
    <property type="nucleotide sequence ID" value="NZ_CP047897.1"/>
</dbReference>
<evidence type="ECO:0000313" key="4">
    <source>
        <dbReference type="EMBL" id="QHL86646.1"/>
    </source>
</evidence>
<dbReference type="InterPro" id="IPR011330">
    <property type="entry name" value="Glyco_hydro/deAcase_b/a-brl"/>
</dbReference>
<reference evidence="4 5" key="1">
    <citation type="submission" date="2020-01" db="EMBL/GenBank/DDBJ databases">
        <authorList>
            <person name="Kim M."/>
        </authorList>
    </citation>
    <scope>NUCLEOTIDE SEQUENCE [LARGE SCALE GENOMIC DNA]</scope>
    <source>
        <strain evidence="4 5">BT10</strain>
    </source>
</reference>
<dbReference type="Gene3D" id="3.20.20.370">
    <property type="entry name" value="Glycoside hydrolase/deacetylase"/>
    <property type="match status" value="1"/>
</dbReference>
<dbReference type="EMBL" id="CP047897">
    <property type="protein sequence ID" value="QHL86646.1"/>
    <property type="molecule type" value="Genomic_DNA"/>
</dbReference>
<protein>
    <submittedName>
        <fullName evidence="4">Polysaccharide deacetylase family protein</fullName>
    </submittedName>
</protein>
<dbReference type="KEGG" id="nib:GU926_04000"/>
<dbReference type="InterPro" id="IPR050248">
    <property type="entry name" value="Polysacc_deacetylase_ArnD"/>
</dbReference>
<dbReference type="AlphaFoldDB" id="A0A6P1NS34"/>
<dbReference type="InterPro" id="IPR002509">
    <property type="entry name" value="NODB_dom"/>
</dbReference>
<dbReference type="Proteomes" id="UP000464214">
    <property type="component" value="Chromosome"/>
</dbReference>
<keyword evidence="5" id="KW-1185">Reference proteome</keyword>
<proteinExistence type="predicted"/>
<evidence type="ECO:0000256" key="1">
    <source>
        <dbReference type="ARBA" id="ARBA00022723"/>
    </source>
</evidence>
<dbReference type="PROSITE" id="PS51677">
    <property type="entry name" value="NODB"/>
    <property type="match status" value="1"/>
</dbReference>
<sequence>MRFFQTPAVFSWLFPRIWWHRKTAEKVLYLTFDDGPIPDVTEFVLNQLALYQAKATFFCVGENLERNPAIAEMVYHAGHTLANHTHKHVQAWKTPVNDYLLEVERCQSALNKVQPTANSSMLFRPPHGQLTLAHLKRLQEKYQVVMWSHLTYDFDQTLPPEKCWDKLKGKLRPGAILVMHDSLKAERNLRFVLPRLLQHAVSLGYSFKAL</sequence>
<feature type="domain" description="NodB homology" evidence="3">
    <location>
        <begin position="26"/>
        <end position="208"/>
    </location>
</feature>
<dbReference type="GO" id="GO:0016810">
    <property type="term" value="F:hydrolase activity, acting on carbon-nitrogen (but not peptide) bonds"/>
    <property type="evidence" value="ECO:0007669"/>
    <property type="project" value="InterPro"/>
</dbReference>
<gene>
    <name evidence="4" type="ORF">GU926_04000</name>
</gene>
<dbReference type="GO" id="GO:0005975">
    <property type="term" value="P:carbohydrate metabolic process"/>
    <property type="evidence" value="ECO:0007669"/>
    <property type="project" value="InterPro"/>
</dbReference>
<accession>A0A6P1NS34</accession>
<name>A0A6P1NS34_9BACT</name>
<dbReference type="SUPFAM" id="SSF88713">
    <property type="entry name" value="Glycoside hydrolase/deacetylase"/>
    <property type="match status" value="1"/>
</dbReference>
<evidence type="ECO:0000259" key="3">
    <source>
        <dbReference type="PROSITE" id="PS51677"/>
    </source>
</evidence>
<dbReference type="PANTHER" id="PTHR10587">
    <property type="entry name" value="GLYCOSYL TRANSFERASE-RELATED"/>
    <property type="match status" value="1"/>
</dbReference>